<comment type="caution">
    <text evidence="3">The sequence shown here is derived from an EMBL/GenBank/DDBJ whole genome shotgun (WGS) entry which is preliminary data.</text>
</comment>
<dbReference type="PATRIC" id="fig|1308866.3.peg.1613"/>
<dbReference type="RefSeq" id="WP_003467828.1">
    <property type="nucleotide sequence ID" value="NZ_APML01000025.1"/>
</dbReference>
<feature type="domain" description="DUF4190" evidence="2">
    <location>
        <begin position="16"/>
        <end position="81"/>
    </location>
</feature>
<name>N4WV96_9BACI</name>
<accession>N4WV96</accession>
<reference evidence="3 4" key="1">
    <citation type="submission" date="2013-03" db="EMBL/GenBank/DDBJ databases">
        <title>Draft genome sequence of Gracibacillus halophilus YIM-C55.5, a moderately halophilic and thermophilic organism from the Xiaochaidamu salt lake.</title>
        <authorList>
            <person name="Sugumar T."/>
            <person name="Polireddy D.R."/>
            <person name="Antony A."/>
            <person name="Madhava Y.R."/>
            <person name="Sivakumar N."/>
        </authorList>
    </citation>
    <scope>NUCLEOTIDE SEQUENCE [LARGE SCALE GENOMIC DNA]</scope>
    <source>
        <strain evidence="3 4">YIM-C55.5</strain>
    </source>
</reference>
<dbReference type="Pfam" id="PF13828">
    <property type="entry name" value="DUF4190"/>
    <property type="match status" value="1"/>
</dbReference>
<dbReference type="EMBL" id="APML01000025">
    <property type="protein sequence ID" value="ENH97001.1"/>
    <property type="molecule type" value="Genomic_DNA"/>
</dbReference>
<evidence type="ECO:0000313" key="4">
    <source>
        <dbReference type="Proteomes" id="UP000012283"/>
    </source>
</evidence>
<keyword evidence="1" id="KW-0472">Membrane</keyword>
<gene>
    <name evidence="3" type="ORF">J416_07987</name>
</gene>
<dbReference type="Proteomes" id="UP000012283">
    <property type="component" value="Unassembled WGS sequence"/>
</dbReference>
<dbReference type="InterPro" id="IPR025241">
    <property type="entry name" value="DUF4190"/>
</dbReference>
<dbReference type="eggNOG" id="ENOG5033A46">
    <property type="taxonomic scope" value="Bacteria"/>
</dbReference>
<organism evidence="3 4">
    <name type="scientific">Gracilibacillus halophilus YIM-C55.5</name>
    <dbReference type="NCBI Taxonomy" id="1308866"/>
    <lineage>
        <taxon>Bacteria</taxon>
        <taxon>Bacillati</taxon>
        <taxon>Bacillota</taxon>
        <taxon>Bacilli</taxon>
        <taxon>Bacillales</taxon>
        <taxon>Bacillaceae</taxon>
        <taxon>Gracilibacillus</taxon>
    </lineage>
</organism>
<dbReference type="AlphaFoldDB" id="N4WV96"/>
<feature type="transmembrane region" description="Helical" evidence="1">
    <location>
        <begin position="20"/>
        <end position="52"/>
    </location>
</feature>
<dbReference type="STRING" id="1308866.J416_07987"/>
<evidence type="ECO:0000256" key="1">
    <source>
        <dbReference type="SAM" id="Phobius"/>
    </source>
</evidence>
<protein>
    <recommendedName>
        <fullName evidence="2">DUF4190 domain-containing protein</fullName>
    </recommendedName>
</protein>
<keyword evidence="1" id="KW-0812">Transmembrane</keyword>
<evidence type="ECO:0000313" key="3">
    <source>
        <dbReference type="EMBL" id="ENH97001.1"/>
    </source>
</evidence>
<feature type="transmembrane region" description="Helical" evidence="1">
    <location>
        <begin position="64"/>
        <end position="90"/>
    </location>
</feature>
<proteinExistence type="predicted"/>
<keyword evidence="1" id="KW-1133">Transmembrane helix</keyword>
<evidence type="ECO:0000259" key="2">
    <source>
        <dbReference type="Pfam" id="PF13828"/>
    </source>
</evidence>
<keyword evidence="4" id="KW-1185">Reference proteome</keyword>
<sequence length="91" mass="9461">MSQNVASNNSETNGKSIASLILGILSIIFIIIPLIGLILGIVGFILGIVGLSNIKRFEQNGRNLAISGVICSGIGIILPIVSIIIALLMYG</sequence>